<comment type="caution">
    <text evidence="5">The sequence shown here is derived from an EMBL/GenBank/DDBJ whole genome shotgun (WGS) entry which is preliminary data.</text>
</comment>
<comment type="pathway">
    <text evidence="1">Cell wall biogenesis; peptidoglycan biosynthesis.</text>
</comment>
<keyword evidence="1" id="KW-0479">Metal-binding</keyword>
<feature type="binding site" evidence="1">
    <location>
        <position position="204"/>
    </location>
    <ligand>
        <name>Zn(2+)</name>
        <dbReference type="ChEBI" id="CHEBI:29105"/>
    </ligand>
</feature>
<dbReference type="HAMAP" id="MF_02214">
    <property type="entry name" value="Lipid_II_synth_MurT"/>
    <property type="match status" value="1"/>
</dbReference>
<feature type="binding site" evidence="1">
    <location>
        <position position="228"/>
    </location>
    <ligand>
        <name>Zn(2+)</name>
        <dbReference type="ChEBI" id="CHEBI:29105"/>
    </ligand>
</feature>
<dbReference type="EMBL" id="JAJNDB010000003">
    <property type="protein sequence ID" value="MCD2195203.1"/>
    <property type="molecule type" value="Genomic_DNA"/>
</dbReference>
<keyword evidence="1" id="KW-0133">Cell shape</keyword>
<keyword evidence="1" id="KW-0573">Peptidoglycan synthesis</keyword>
<comment type="similarity">
    <text evidence="1">Belongs to the MurCDEF family. MurT subfamily.</text>
</comment>
<reference evidence="5 6" key="1">
    <citation type="submission" date="2021-11" db="EMBL/GenBank/DDBJ databases">
        <title>Draft genome sequence of Actinomycetospora sp. SF1 isolated from the rhizosphere soil.</title>
        <authorList>
            <person name="Duangmal K."/>
            <person name="Chantavorakit T."/>
        </authorList>
    </citation>
    <scope>NUCLEOTIDE SEQUENCE [LARGE SCALE GENOMIC DNA]</scope>
    <source>
        <strain evidence="5 6">TBRC 5722</strain>
    </source>
</reference>
<feature type="binding site" evidence="1">
    <location>
        <position position="225"/>
    </location>
    <ligand>
        <name>Zn(2+)</name>
        <dbReference type="ChEBI" id="CHEBI:29105"/>
    </ligand>
</feature>
<evidence type="ECO:0000313" key="5">
    <source>
        <dbReference type="EMBL" id="MCD2195203.1"/>
    </source>
</evidence>
<protein>
    <recommendedName>
        <fullName evidence="1">Lipid II isoglutaminyl synthase (glutamine-hydrolyzing) subunit MurT</fullName>
        <ecNumber evidence="1">6.3.5.13</ecNumber>
    </recommendedName>
</protein>
<feature type="domain" description="Mur ligase central" evidence="3">
    <location>
        <begin position="64"/>
        <end position="180"/>
    </location>
</feature>
<dbReference type="PANTHER" id="PTHR23135">
    <property type="entry name" value="MUR LIGASE FAMILY MEMBER"/>
    <property type="match status" value="1"/>
</dbReference>
<comment type="catalytic activity">
    <reaction evidence="1">
        <text>beta-D-GlcNAc-(1-&gt;4)-Mur2Ac(oyl-L-Ala-gamma-D-O-P-Glu-L-Lys-D-Ala-D-Ala)-di-trans,octa-cis-undecaprenyl diphosphate + NH4(+) = beta-D-GlcNAc-(1-&gt;4)-Mur2Ac(oyl-L-Ala-D-isoglutaminyl-L-Lys-D-Ala-D-Ala)-di-trans,octa-cis-undecaprenyl diphosphate + phosphate + H(+)</text>
        <dbReference type="Rhea" id="RHEA:57932"/>
        <dbReference type="ChEBI" id="CHEBI:15378"/>
        <dbReference type="ChEBI" id="CHEBI:28938"/>
        <dbReference type="ChEBI" id="CHEBI:43474"/>
        <dbReference type="ChEBI" id="CHEBI:62233"/>
        <dbReference type="ChEBI" id="CHEBI:143132"/>
    </reaction>
</comment>
<dbReference type="InterPro" id="IPR036565">
    <property type="entry name" value="Mur-like_cat_sf"/>
</dbReference>
<dbReference type="GO" id="GO:0016874">
    <property type="term" value="F:ligase activity"/>
    <property type="evidence" value="ECO:0007669"/>
    <property type="project" value="UniProtKB-KW"/>
</dbReference>
<dbReference type="PANTHER" id="PTHR23135:SF7">
    <property type="entry name" value="LIPID II ISOGLUTAMINYL SYNTHASE (GLUTAMINE-HYDROLYZING) SUBUNIT MURT"/>
    <property type="match status" value="1"/>
</dbReference>
<comment type="catalytic activity">
    <reaction evidence="1">
        <text>beta-D-GlcNAc-(1-&gt;4)-Mur2Ac(oyl-L-Ala-gamma-D-Glu-L-Lys-D-Ala-D-Ala)-di-trans,octa-cis-undecaprenyl diphosphate + L-glutamine + ATP + H2O = beta-D-GlcNAc-(1-&gt;4)-Mur2Ac(oyl-L-Ala-D-isoglutaminyl-L-Lys-D-Ala-D-Ala)-di-trans,octa-cis-undecaprenyl diphosphate + L-glutamate + ADP + phosphate + H(+)</text>
        <dbReference type="Rhea" id="RHEA:57928"/>
        <dbReference type="ChEBI" id="CHEBI:15377"/>
        <dbReference type="ChEBI" id="CHEBI:15378"/>
        <dbReference type="ChEBI" id="CHEBI:29985"/>
        <dbReference type="ChEBI" id="CHEBI:30616"/>
        <dbReference type="ChEBI" id="CHEBI:43474"/>
        <dbReference type="ChEBI" id="CHEBI:58359"/>
        <dbReference type="ChEBI" id="CHEBI:60033"/>
        <dbReference type="ChEBI" id="CHEBI:62233"/>
        <dbReference type="ChEBI" id="CHEBI:456216"/>
        <dbReference type="EC" id="6.3.5.13"/>
    </reaction>
</comment>
<sequence length="471" mass="49260">MNVVGTGRGPTIRFRVAVTAGRLAAEVSRRLGCGGGSVIGGRVAHRLCPDVLTRLAAGRTSVLVTGTNGKTTTSHLVAAALRDRGPVAHNASGSNMLDGAVGALMATPRSRLCVLEVDELHLGPVLDAVRPAVLVLLNLSRDQLDRVSEVRQTARTVESVLARHPDTVVVANADDPLVVSAAGSSPHVVWVAAGAGWEADTRTCPTCGHQVSRRTNGLRAVSWWCDHCGLHRPCPAWWWTPADEPGGFVVHHRDVAAVTVVSGLPGRVNRSNTTIALAAADAVGTDPASAAPHVARVRSVAGRYDRVAWEDRLVRSVLVKNPAGWGEALDVLAGARPVLLVVNAREADGRDVSWLWDLPVDVLRGRVVAVAGERAADLGVRLSYAGIPHHSHPDPLVALAALPAGEVDAVANYTAFRDLRRSLAGPARPRRPGGGTGHPRPAPEVPPPGPPGPAEPAGPDSGRRRCAPTVP</sequence>
<gene>
    <name evidence="1" type="primary">murT</name>
    <name evidence="5" type="ORF">LQ327_17690</name>
</gene>
<comment type="function">
    <text evidence="1">The lipid II isoglutaminyl synthase complex catalyzes the formation of alpha-D-isoglutamine in the cell wall lipid II stem peptide. The MurT subunit catalyzes the ATP-dependent amidation of D-glutamate residue of lipid II, converting it to an isoglutamine residue.</text>
</comment>
<accession>A0ABS8PA94</accession>
<dbReference type="SUPFAM" id="SSF53623">
    <property type="entry name" value="MurD-like peptide ligases, catalytic domain"/>
    <property type="match status" value="1"/>
</dbReference>
<evidence type="ECO:0000259" key="4">
    <source>
        <dbReference type="Pfam" id="PF08353"/>
    </source>
</evidence>
<feature type="compositionally biased region" description="Pro residues" evidence="2">
    <location>
        <begin position="440"/>
        <end position="456"/>
    </location>
</feature>
<feature type="domain" description="Lipid II isoglutaminyl synthase (glutamine-hydrolyzing) subunit MurT C-terminal" evidence="4">
    <location>
        <begin position="318"/>
        <end position="415"/>
    </location>
</feature>
<evidence type="ECO:0000256" key="2">
    <source>
        <dbReference type="SAM" id="MobiDB-lite"/>
    </source>
</evidence>
<evidence type="ECO:0000256" key="1">
    <source>
        <dbReference type="HAMAP-Rule" id="MF_02214"/>
    </source>
</evidence>
<evidence type="ECO:0000313" key="6">
    <source>
        <dbReference type="Proteomes" id="UP001199469"/>
    </source>
</evidence>
<feature type="active site" evidence="1">
    <location>
        <position position="351"/>
    </location>
</feature>
<dbReference type="InterPro" id="IPR013221">
    <property type="entry name" value="Mur_ligase_cen"/>
</dbReference>
<comment type="catalytic activity">
    <reaction evidence="1">
        <text>beta-D-GlcNAc-(1-&gt;4)-Mur2Ac(oyl-L-Ala-gamma-D-Glu-L-Lys-D-Ala-D-Ala)-di-trans,octa-cis-undecaprenyl diphosphate + ATP = beta-D-GlcNAc-(1-&gt;4)-Mur2Ac(oyl-L-Ala-gamma-D-O-P-Glu-L-Lys-D-Ala-D-Ala)-di-trans,octa-cis-undecaprenyl diphosphate + ADP</text>
        <dbReference type="Rhea" id="RHEA:59488"/>
        <dbReference type="ChEBI" id="CHEBI:30616"/>
        <dbReference type="ChEBI" id="CHEBI:60033"/>
        <dbReference type="ChEBI" id="CHEBI:143132"/>
        <dbReference type="ChEBI" id="CHEBI:456216"/>
    </reaction>
</comment>
<keyword evidence="1" id="KW-0067">ATP-binding</keyword>
<comment type="subunit">
    <text evidence="1">Forms a heterodimer with GatD.</text>
</comment>
<evidence type="ECO:0000259" key="3">
    <source>
        <dbReference type="Pfam" id="PF08245"/>
    </source>
</evidence>
<dbReference type="InterPro" id="IPR043703">
    <property type="entry name" value="Lipid_II_synth_MurT"/>
</dbReference>
<keyword evidence="1" id="KW-0547">Nucleotide-binding</keyword>
<keyword evidence="6" id="KW-1185">Reference proteome</keyword>
<dbReference type="InterPro" id="IPR013564">
    <property type="entry name" value="MurT_C"/>
</dbReference>
<dbReference type="Gene3D" id="3.40.1190.10">
    <property type="entry name" value="Mur-like, catalytic domain"/>
    <property type="match status" value="1"/>
</dbReference>
<dbReference type="Pfam" id="PF08245">
    <property type="entry name" value="Mur_ligase_M"/>
    <property type="match status" value="1"/>
</dbReference>
<feature type="binding site" evidence="1">
    <location>
        <position position="207"/>
    </location>
    <ligand>
        <name>Zn(2+)</name>
        <dbReference type="ChEBI" id="CHEBI:29105"/>
    </ligand>
</feature>
<proteinExistence type="inferred from homology"/>
<keyword evidence="1" id="KW-0862">Zinc</keyword>
<dbReference type="Pfam" id="PF08353">
    <property type="entry name" value="MurT_C"/>
    <property type="match status" value="1"/>
</dbReference>
<keyword evidence="1" id="KW-0961">Cell wall biogenesis/degradation</keyword>
<dbReference type="RefSeq" id="WP_230736014.1">
    <property type="nucleotide sequence ID" value="NZ_JAJNDB010000003.1"/>
</dbReference>
<dbReference type="EC" id="6.3.5.13" evidence="1"/>
<organism evidence="5 6">
    <name type="scientific">Actinomycetospora endophytica</name>
    <dbReference type="NCBI Taxonomy" id="2291215"/>
    <lineage>
        <taxon>Bacteria</taxon>
        <taxon>Bacillati</taxon>
        <taxon>Actinomycetota</taxon>
        <taxon>Actinomycetes</taxon>
        <taxon>Pseudonocardiales</taxon>
        <taxon>Pseudonocardiaceae</taxon>
        <taxon>Actinomycetospora</taxon>
    </lineage>
</organism>
<keyword evidence="1 5" id="KW-0436">Ligase</keyword>
<name>A0ABS8PA94_9PSEU</name>
<dbReference type="Proteomes" id="UP001199469">
    <property type="component" value="Unassembled WGS sequence"/>
</dbReference>
<feature type="region of interest" description="Disordered" evidence="2">
    <location>
        <begin position="422"/>
        <end position="471"/>
    </location>
</feature>